<dbReference type="EMBL" id="FNGH01000001">
    <property type="protein sequence ID" value="SDK85822.1"/>
    <property type="molecule type" value="Genomic_DNA"/>
</dbReference>
<gene>
    <name evidence="1" type="ORF">SAMN05192555_101363</name>
</gene>
<name>A0A1G9FBN7_9GAMM</name>
<dbReference type="STRING" id="48727.SAMN05192555_101363"/>
<keyword evidence="2" id="KW-1185">Reference proteome</keyword>
<protein>
    <submittedName>
        <fullName evidence="1">Uncharacterized protein</fullName>
    </submittedName>
</protein>
<reference evidence="2" key="1">
    <citation type="submission" date="2016-10" db="EMBL/GenBank/DDBJ databases">
        <authorList>
            <person name="Varghese N."/>
            <person name="Submissions S."/>
        </authorList>
    </citation>
    <scope>NUCLEOTIDE SEQUENCE [LARGE SCALE GENOMIC DNA]</scope>
    <source>
        <strain evidence="2">AAP</strain>
    </source>
</reference>
<accession>A0A1G9FBN7</accession>
<dbReference type="RefSeq" id="WP_089656799.1">
    <property type="nucleotide sequence ID" value="NZ_FNGH01000001.1"/>
</dbReference>
<organism evidence="1 2">
    <name type="scientific">Franzmannia pantelleriensis</name>
    <dbReference type="NCBI Taxonomy" id="48727"/>
    <lineage>
        <taxon>Bacteria</taxon>
        <taxon>Pseudomonadati</taxon>
        <taxon>Pseudomonadota</taxon>
        <taxon>Gammaproteobacteria</taxon>
        <taxon>Oceanospirillales</taxon>
        <taxon>Halomonadaceae</taxon>
        <taxon>Franzmannia</taxon>
    </lineage>
</organism>
<sequence>MSPLNRQRMKLLALIMLFAAPLASAWVMVEFRIGIPDERTAHGELNPDVPRLAGWPLVDPRPAIDHGDWVLAFDCAEGCEAEADQWWRLHRALGREAPRVTRLRLGPADEVLPGEVLGEWQALPAWRDSGQLWLLDPQGEAVLSYSAGVDPQDVLADLNHLLRMNNDQATALSDT</sequence>
<evidence type="ECO:0000313" key="2">
    <source>
        <dbReference type="Proteomes" id="UP000199107"/>
    </source>
</evidence>
<dbReference type="Proteomes" id="UP000199107">
    <property type="component" value="Unassembled WGS sequence"/>
</dbReference>
<dbReference type="OrthoDB" id="9785445at2"/>
<evidence type="ECO:0000313" key="1">
    <source>
        <dbReference type="EMBL" id="SDK85822.1"/>
    </source>
</evidence>
<dbReference type="AlphaFoldDB" id="A0A1G9FBN7"/>
<proteinExistence type="predicted"/>